<dbReference type="GO" id="GO:0045211">
    <property type="term" value="C:postsynaptic membrane"/>
    <property type="evidence" value="ECO:0007669"/>
    <property type="project" value="TreeGrafter"/>
</dbReference>
<evidence type="ECO:0000256" key="9">
    <source>
        <dbReference type="ARBA" id="ARBA00023180"/>
    </source>
</evidence>
<evidence type="ECO:0000256" key="8">
    <source>
        <dbReference type="ARBA" id="ARBA00023136"/>
    </source>
</evidence>
<accession>T1GSL6</accession>
<keyword evidence="8" id="KW-0472">Membrane</keyword>
<protein>
    <recommendedName>
        <fullName evidence="10">Calsyntenin C-terminal domain-containing protein</fullName>
    </recommendedName>
</protein>
<keyword evidence="3" id="KW-0732">Signal</keyword>
<keyword evidence="9" id="KW-0325">Glycoprotein</keyword>
<keyword evidence="6" id="KW-0130">Cell adhesion</keyword>
<dbReference type="HOGENOM" id="CLU_1837387_0_0_1"/>
<keyword evidence="4" id="KW-0677">Repeat</keyword>
<dbReference type="PANTHER" id="PTHR14139:SF2">
    <property type="entry name" value="CALSYNTENIN-1"/>
    <property type="match status" value="1"/>
</dbReference>
<evidence type="ECO:0000256" key="3">
    <source>
        <dbReference type="ARBA" id="ARBA00022729"/>
    </source>
</evidence>
<keyword evidence="5" id="KW-0106">Calcium</keyword>
<evidence type="ECO:0000256" key="6">
    <source>
        <dbReference type="ARBA" id="ARBA00022889"/>
    </source>
</evidence>
<evidence type="ECO:0000256" key="4">
    <source>
        <dbReference type="ARBA" id="ARBA00022737"/>
    </source>
</evidence>
<dbReference type="STRING" id="36166.T1GSL6"/>
<organism evidence="11 12">
    <name type="scientific">Megaselia scalaris</name>
    <name type="common">Humpbacked fly</name>
    <name type="synonym">Phora scalaris</name>
    <dbReference type="NCBI Taxonomy" id="36166"/>
    <lineage>
        <taxon>Eukaryota</taxon>
        <taxon>Metazoa</taxon>
        <taxon>Ecdysozoa</taxon>
        <taxon>Arthropoda</taxon>
        <taxon>Hexapoda</taxon>
        <taxon>Insecta</taxon>
        <taxon>Pterygota</taxon>
        <taxon>Neoptera</taxon>
        <taxon>Endopterygota</taxon>
        <taxon>Diptera</taxon>
        <taxon>Brachycera</taxon>
        <taxon>Muscomorpha</taxon>
        <taxon>Platypezoidea</taxon>
        <taxon>Phoridae</taxon>
        <taxon>Megaseliini</taxon>
        <taxon>Megaselia</taxon>
    </lineage>
</organism>
<dbReference type="Pfam" id="PF19699">
    <property type="entry name" value="CLSTN_C"/>
    <property type="match status" value="1"/>
</dbReference>
<sequence>MNGEHDDLDFCTVNVFPSLNSDHEELLLENDENLGIDSNVKALISKDGVELKGRDGVTNYVGVLKSLVYTNKKPAYYLNRVFKLSCAQLNAQFKNYEYVLTLTVLHPKQMGPPATVTKSTVSASVKMNVVHDEAPSYHQQ</sequence>
<dbReference type="GO" id="GO:0051965">
    <property type="term" value="P:positive regulation of synapse assembly"/>
    <property type="evidence" value="ECO:0007669"/>
    <property type="project" value="TreeGrafter"/>
</dbReference>
<keyword evidence="7" id="KW-1133">Transmembrane helix</keyword>
<dbReference type="InterPro" id="IPR045588">
    <property type="entry name" value="CLSTN_C"/>
</dbReference>
<evidence type="ECO:0000256" key="1">
    <source>
        <dbReference type="ARBA" id="ARBA00004479"/>
    </source>
</evidence>
<name>T1GSL6_MEGSC</name>
<dbReference type="EnsemblMetazoa" id="MESCA006676-RA">
    <property type="protein sequence ID" value="MESCA006676-PA"/>
    <property type="gene ID" value="MESCA006676"/>
</dbReference>
<dbReference type="EMBL" id="CAQQ02163792">
    <property type="status" value="NOT_ANNOTATED_CDS"/>
    <property type="molecule type" value="Genomic_DNA"/>
</dbReference>
<evidence type="ECO:0000256" key="7">
    <source>
        <dbReference type="ARBA" id="ARBA00022989"/>
    </source>
</evidence>
<dbReference type="GO" id="GO:0050806">
    <property type="term" value="P:positive regulation of synaptic transmission"/>
    <property type="evidence" value="ECO:0007669"/>
    <property type="project" value="TreeGrafter"/>
</dbReference>
<evidence type="ECO:0000256" key="2">
    <source>
        <dbReference type="ARBA" id="ARBA00022692"/>
    </source>
</evidence>
<evidence type="ECO:0000313" key="12">
    <source>
        <dbReference type="Proteomes" id="UP000015102"/>
    </source>
</evidence>
<reference evidence="12" key="1">
    <citation type="submission" date="2013-02" db="EMBL/GenBank/DDBJ databases">
        <authorList>
            <person name="Hughes D."/>
        </authorList>
    </citation>
    <scope>NUCLEOTIDE SEQUENCE</scope>
    <source>
        <strain>Durham</strain>
        <strain evidence="12">NC isolate 2 -- Noor lab</strain>
    </source>
</reference>
<dbReference type="EMBL" id="CAQQ02163791">
    <property type="status" value="NOT_ANNOTATED_CDS"/>
    <property type="molecule type" value="Genomic_DNA"/>
</dbReference>
<dbReference type="GO" id="GO:0009986">
    <property type="term" value="C:cell surface"/>
    <property type="evidence" value="ECO:0007669"/>
    <property type="project" value="TreeGrafter"/>
</dbReference>
<proteinExistence type="predicted"/>
<keyword evidence="12" id="KW-1185">Reference proteome</keyword>
<evidence type="ECO:0000313" key="11">
    <source>
        <dbReference type="EnsemblMetazoa" id="MESCA006676-PA"/>
    </source>
</evidence>
<evidence type="ECO:0000259" key="10">
    <source>
        <dbReference type="Pfam" id="PF19699"/>
    </source>
</evidence>
<reference evidence="11" key="2">
    <citation type="submission" date="2015-06" db="UniProtKB">
        <authorList>
            <consortium name="EnsemblMetazoa"/>
        </authorList>
    </citation>
    <scope>IDENTIFICATION</scope>
</reference>
<feature type="domain" description="Calsyntenin C-terminal" evidence="10">
    <location>
        <begin position="6"/>
        <end position="109"/>
    </location>
</feature>
<evidence type="ECO:0000256" key="5">
    <source>
        <dbReference type="ARBA" id="ARBA00022837"/>
    </source>
</evidence>
<dbReference type="AlphaFoldDB" id="T1GSL6"/>
<dbReference type="GO" id="GO:0007155">
    <property type="term" value="P:cell adhesion"/>
    <property type="evidence" value="ECO:0007669"/>
    <property type="project" value="UniProtKB-KW"/>
</dbReference>
<dbReference type="Proteomes" id="UP000015102">
    <property type="component" value="Unassembled WGS sequence"/>
</dbReference>
<keyword evidence="2" id="KW-0812">Transmembrane</keyword>
<dbReference type="PANTHER" id="PTHR14139">
    <property type="entry name" value="CALSYNTENIN"/>
    <property type="match status" value="1"/>
</dbReference>
<comment type="subcellular location">
    <subcellularLocation>
        <location evidence="1">Membrane</location>
        <topology evidence="1">Single-pass type I membrane protein</topology>
    </subcellularLocation>
</comment>